<dbReference type="Pfam" id="PF25540">
    <property type="entry name" value="DUF7923"/>
    <property type="match status" value="1"/>
</dbReference>
<keyword evidence="1" id="KW-0862">Zinc</keyword>
<proteinExistence type="predicted"/>
<keyword evidence="5" id="KW-1185">Reference proteome</keyword>
<protein>
    <recommendedName>
        <fullName evidence="3">C3H1-type domain-containing protein</fullName>
    </recommendedName>
</protein>
<feature type="domain" description="C3H1-type" evidence="3">
    <location>
        <begin position="393"/>
        <end position="421"/>
    </location>
</feature>
<dbReference type="InterPro" id="IPR057654">
    <property type="entry name" value="Znf-CCCH_tandem"/>
</dbReference>
<gene>
    <name evidence="4" type="ORF">B0J11DRAFT_516140</name>
</gene>
<dbReference type="InterPro" id="IPR057683">
    <property type="entry name" value="DUF7923"/>
</dbReference>
<comment type="caution">
    <text evidence="4">The sequence shown here is derived from an EMBL/GenBank/DDBJ whole genome shotgun (WGS) entry which is preliminary data.</text>
</comment>
<sequence>MTTDSGNRTQGSLWDRFTQIKENDQQKSNFIEELIIRYEYISQQYENKLRQIQSYETSFQKNPFIVVLIDGDGVIFKDEYIRIGEDGGRKAAAELYKTIQDCIQEGNAVASQVSIVCRVYAHAEGLANVLTRSGVVSHAEIVTRFFRGFTLEKALFDFVDVGPGKDRADKKIIESFKLYLDDFSCRKIFFGCSHDNGYARVLEDYTDDLSISRVTLIGGVPFEKELIPLPFQKMVLSNIFRNAKILVPGAPCAVAPGANGPQVRRDNNTKADSSLDLNAYEFIGRHLTPLSGFSHWQKPSHSNRTLDSPNPALMEGNPRKSLISTICTNDGLVAKTAPVMSWAAKAAATPVAAAKSSVEKSMKSSTPYVAHNRSRQRVDPLGPNYDKTEVERIRRMKLCNVHFLRKECPFGRNCTHIHDYEPSNDELSTLLLITRMEPCINGSGCDDAKCIYGHLCPLPCTKNGIKGAKMCILGEKCKFPQELHGIDCRIVKTMVIR</sequence>
<keyword evidence="1" id="KW-0863">Zinc-finger</keyword>
<dbReference type="InterPro" id="IPR000571">
    <property type="entry name" value="Znf_CCCH"/>
</dbReference>
<dbReference type="GO" id="GO:0008270">
    <property type="term" value="F:zinc ion binding"/>
    <property type="evidence" value="ECO:0007669"/>
    <property type="project" value="UniProtKB-KW"/>
</dbReference>
<dbReference type="PANTHER" id="PTHR37543">
    <property type="entry name" value="CCCH ZINC FINGER DNA BINDING PROTEIN (AFU_ORTHOLOGUE AFUA_5G12760)"/>
    <property type="match status" value="1"/>
</dbReference>
<accession>A0A9P9EL69</accession>
<evidence type="ECO:0000259" key="3">
    <source>
        <dbReference type="PROSITE" id="PS50103"/>
    </source>
</evidence>
<dbReference type="AlphaFoldDB" id="A0A9P9EL69"/>
<dbReference type="EMBL" id="JAGMWT010000001">
    <property type="protein sequence ID" value="KAH7139137.1"/>
    <property type="molecule type" value="Genomic_DNA"/>
</dbReference>
<keyword evidence="1" id="KW-0479">Metal-binding</keyword>
<dbReference type="Proteomes" id="UP000700596">
    <property type="component" value="Unassembled WGS sequence"/>
</dbReference>
<evidence type="ECO:0000256" key="1">
    <source>
        <dbReference type="PROSITE-ProRule" id="PRU00723"/>
    </source>
</evidence>
<dbReference type="Pfam" id="PF25543">
    <property type="entry name" value="zf-CCCH_tandem"/>
    <property type="match status" value="1"/>
</dbReference>
<reference evidence="4" key="1">
    <citation type="journal article" date="2021" name="Nat. Commun.">
        <title>Genetic determinants of endophytism in the Arabidopsis root mycobiome.</title>
        <authorList>
            <person name="Mesny F."/>
            <person name="Miyauchi S."/>
            <person name="Thiergart T."/>
            <person name="Pickel B."/>
            <person name="Atanasova L."/>
            <person name="Karlsson M."/>
            <person name="Huettel B."/>
            <person name="Barry K.W."/>
            <person name="Haridas S."/>
            <person name="Chen C."/>
            <person name="Bauer D."/>
            <person name="Andreopoulos W."/>
            <person name="Pangilinan J."/>
            <person name="LaButti K."/>
            <person name="Riley R."/>
            <person name="Lipzen A."/>
            <person name="Clum A."/>
            <person name="Drula E."/>
            <person name="Henrissat B."/>
            <person name="Kohler A."/>
            <person name="Grigoriev I.V."/>
            <person name="Martin F.M."/>
            <person name="Hacquard S."/>
        </authorList>
    </citation>
    <scope>NUCLEOTIDE SEQUENCE</scope>
    <source>
        <strain evidence="4">MPI-CAGE-CH-0243</strain>
    </source>
</reference>
<name>A0A9P9EL69_9PLEO</name>
<feature type="region of interest" description="Disordered" evidence="2">
    <location>
        <begin position="364"/>
        <end position="383"/>
    </location>
</feature>
<organism evidence="4 5">
    <name type="scientific">Dendryphion nanum</name>
    <dbReference type="NCBI Taxonomy" id="256645"/>
    <lineage>
        <taxon>Eukaryota</taxon>
        <taxon>Fungi</taxon>
        <taxon>Dikarya</taxon>
        <taxon>Ascomycota</taxon>
        <taxon>Pezizomycotina</taxon>
        <taxon>Dothideomycetes</taxon>
        <taxon>Pleosporomycetidae</taxon>
        <taxon>Pleosporales</taxon>
        <taxon>Torulaceae</taxon>
        <taxon>Dendryphion</taxon>
    </lineage>
</organism>
<dbReference type="PANTHER" id="PTHR37543:SF1">
    <property type="entry name" value="CCCH ZINC FINGER DNA BINDING PROTEIN (AFU_ORTHOLOGUE AFUA_5G12760)"/>
    <property type="match status" value="1"/>
</dbReference>
<evidence type="ECO:0000313" key="4">
    <source>
        <dbReference type="EMBL" id="KAH7139137.1"/>
    </source>
</evidence>
<dbReference type="OrthoDB" id="3512845at2759"/>
<dbReference type="Gene3D" id="4.10.1000.10">
    <property type="entry name" value="Zinc finger, CCCH-type"/>
    <property type="match status" value="1"/>
</dbReference>
<evidence type="ECO:0000313" key="5">
    <source>
        <dbReference type="Proteomes" id="UP000700596"/>
    </source>
</evidence>
<dbReference type="PROSITE" id="PS50103">
    <property type="entry name" value="ZF_C3H1"/>
    <property type="match status" value="1"/>
</dbReference>
<evidence type="ECO:0000256" key="2">
    <source>
        <dbReference type="SAM" id="MobiDB-lite"/>
    </source>
</evidence>
<feature type="zinc finger region" description="C3H1-type" evidence="1">
    <location>
        <begin position="393"/>
        <end position="421"/>
    </location>
</feature>